<feature type="transmembrane region" description="Helical" evidence="6">
    <location>
        <begin position="34"/>
        <end position="52"/>
    </location>
</feature>
<dbReference type="Proteomes" id="UP000275719">
    <property type="component" value="Unassembled WGS sequence"/>
</dbReference>
<gene>
    <name evidence="9" type="ORF">EG240_05175</name>
</gene>
<evidence type="ECO:0000259" key="8">
    <source>
        <dbReference type="Pfam" id="PF13567"/>
    </source>
</evidence>
<evidence type="ECO:0000256" key="6">
    <source>
        <dbReference type="SAM" id="Phobius"/>
    </source>
</evidence>
<feature type="transmembrane region" description="Helical" evidence="6">
    <location>
        <begin position="440"/>
        <end position="460"/>
    </location>
</feature>
<dbReference type="Pfam" id="PF03772">
    <property type="entry name" value="Competence"/>
    <property type="match status" value="1"/>
</dbReference>
<evidence type="ECO:0000256" key="2">
    <source>
        <dbReference type="ARBA" id="ARBA00022475"/>
    </source>
</evidence>
<feature type="transmembrane region" description="Helical" evidence="6">
    <location>
        <begin position="376"/>
        <end position="399"/>
    </location>
</feature>
<feature type="transmembrane region" description="Helical" evidence="6">
    <location>
        <begin position="405"/>
        <end position="433"/>
    </location>
</feature>
<keyword evidence="5 6" id="KW-0472">Membrane</keyword>
<evidence type="ECO:0000256" key="1">
    <source>
        <dbReference type="ARBA" id="ARBA00004651"/>
    </source>
</evidence>
<dbReference type="PANTHER" id="PTHR30619">
    <property type="entry name" value="DNA INTERNALIZATION/COMPETENCE PROTEIN COMEC/REC2"/>
    <property type="match status" value="1"/>
</dbReference>
<feature type="transmembrane region" description="Helical" evidence="6">
    <location>
        <begin position="348"/>
        <end position="367"/>
    </location>
</feature>
<comment type="subcellular location">
    <subcellularLocation>
        <location evidence="1">Cell membrane</location>
        <topology evidence="1">Multi-pass membrane protein</topology>
    </subcellularLocation>
</comment>
<feature type="transmembrane region" description="Helical" evidence="6">
    <location>
        <begin position="246"/>
        <end position="265"/>
    </location>
</feature>
<feature type="domain" description="ComEC/Rec2-related protein" evidence="7">
    <location>
        <begin position="226"/>
        <end position="491"/>
    </location>
</feature>
<feature type="transmembrane region" description="Helical" evidence="6">
    <location>
        <begin position="64"/>
        <end position="82"/>
    </location>
</feature>
<protein>
    <submittedName>
        <fullName evidence="9">ComEC family competence protein</fullName>
    </submittedName>
</protein>
<dbReference type="InterPro" id="IPR025405">
    <property type="entry name" value="DUF4131"/>
</dbReference>
<dbReference type="Pfam" id="PF13567">
    <property type="entry name" value="DUF4131"/>
    <property type="match status" value="1"/>
</dbReference>
<name>A0A3P3W8V3_9FLAO</name>
<keyword evidence="2" id="KW-1003">Cell membrane</keyword>
<organism evidence="9 10">
    <name type="scientific">Paenimyroides tangerinum</name>
    <dbReference type="NCBI Taxonomy" id="2488728"/>
    <lineage>
        <taxon>Bacteria</taxon>
        <taxon>Pseudomonadati</taxon>
        <taxon>Bacteroidota</taxon>
        <taxon>Flavobacteriia</taxon>
        <taxon>Flavobacteriales</taxon>
        <taxon>Flavobacteriaceae</taxon>
        <taxon>Paenimyroides</taxon>
    </lineage>
</organism>
<keyword evidence="4 6" id="KW-1133">Transmembrane helix</keyword>
<dbReference type="GO" id="GO:0005886">
    <property type="term" value="C:plasma membrane"/>
    <property type="evidence" value="ECO:0007669"/>
    <property type="project" value="UniProtKB-SubCell"/>
</dbReference>
<evidence type="ECO:0000259" key="7">
    <source>
        <dbReference type="Pfam" id="PF03772"/>
    </source>
</evidence>
<feature type="transmembrane region" description="Helical" evidence="6">
    <location>
        <begin position="472"/>
        <end position="491"/>
    </location>
</feature>
<keyword evidence="3 6" id="KW-0812">Transmembrane</keyword>
<dbReference type="EMBL" id="RQVQ01000009">
    <property type="protein sequence ID" value="RRJ91592.1"/>
    <property type="molecule type" value="Genomic_DNA"/>
</dbReference>
<dbReference type="InterPro" id="IPR052159">
    <property type="entry name" value="Competence_DNA_uptake"/>
</dbReference>
<evidence type="ECO:0000256" key="5">
    <source>
        <dbReference type="ARBA" id="ARBA00023136"/>
    </source>
</evidence>
<dbReference type="PANTHER" id="PTHR30619:SF1">
    <property type="entry name" value="RECOMBINATION PROTEIN 2"/>
    <property type="match status" value="1"/>
</dbReference>
<dbReference type="NCBIfam" id="TIGR00360">
    <property type="entry name" value="ComEC_N-term"/>
    <property type="match status" value="1"/>
</dbReference>
<proteinExistence type="predicted"/>
<evidence type="ECO:0000313" key="9">
    <source>
        <dbReference type="EMBL" id="RRJ91592.1"/>
    </source>
</evidence>
<comment type="caution">
    <text evidence="9">The sequence shown here is derived from an EMBL/GenBank/DDBJ whole genome shotgun (WGS) entry which is preliminary data.</text>
</comment>
<feature type="transmembrane region" description="Helical" evidence="6">
    <location>
        <begin position="323"/>
        <end position="342"/>
    </location>
</feature>
<feature type="transmembrane region" description="Helical" evidence="6">
    <location>
        <begin position="277"/>
        <end position="293"/>
    </location>
</feature>
<evidence type="ECO:0000256" key="4">
    <source>
        <dbReference type="ARBA" id="ARBA00022989"/>
    </source>
</evidence>
<accession>A0A3P3W8V3</accession>
<evidence type="ECO:0000256" key="3">
    <source>
        <dbReference type="ARBA" id="ARBA00022692"/>
    </source>
</evidence>
<feature type="domain" description="DUF4131" evidence="8">
    <location>
        <begin position="35"/>
        <end position="182"/>
    </location>
</feature>
<sequence>MKKYMRYPIIPITFFYVNGIFFSDQVFSLFTSELIWGFLVFFFFIYLTGFFKSKIVQISNYLKFISTIGVYFIFFFIGTLSFQENKIENKIITSEYHLGVLTIDEVLKSNTIQNRYLAEFTTIDNIQQRILIYQNLEEKTLKVGERLEVPLFIEAVPNAKNPHQFDYSKYLANKQIFIQAKLSNNFTKLKPANGFQFQLLYFRDTLINSFKNHHFSKEVNGVVNALLFGQRTDLSEKIQSDYRNAGVMHILAISGMHIGILYWIMNLVFRSFIRSKNIRFITVILILACFAIITGLSGSVVRAVLMFAIVGSGMMFKRKTSTINVLALSLLLILIFKPSFLFDIGLQLSYLAVFSIVYLYPIIRPFFQSRYLVIKYFLELIGISIVAQIGILPLAVYYFGQIPLLFLLGNLIVIPVLTFVLIALVLLLILNFVWNALSVFLGKGIVFLIDFVNDSIGWIASQTDFIITNIKLNGLQCVLFLGLIFMIAYAIKQYSYRKIVVIFVLIIGIQISYFYEFSKLKANNEFQILYDYNSLTIAKINQTKMLVLSDDSLVNSKKFLVDLERELEINEIDLKNITNFFIVDGLTFLVVDSLGVAEITTSVDVLILKNNPKFNLERYVLNHKPKLVVMHPKNYNSNVLFWTETCIKNNIPFHNMREKGYADLSF</sequence>
<keyword evidence="10" id="KW-1185">Reference proteome</keyword>
<evidence type="ECO:0000313" key="10">
    <source>
        <dbReference type="Proteomes" id="UP000275719"/>
    </source>
</evidence>
<dbReference type="InterPro" id="IPR004477">
    <property type="entry name" value="ComEC_N"/>
</dbReference>
<feature type="transmembrane region" description="Helical" evidence="6">
    <location>
        <begin position="498"/>
        <end position="515"/>
    </location>
</feature>
<reference evidence="9 10" key="1">
    <citation type="submission" date="2018-11" db="EMBL/GenBank/DDBJ databases">
        <title>Flavobacterium sp. nov., YIM 102701-2 draft genome.</title>
        <authorList>
            <person name="Li G."/>
            <person name="Jiang Y."/>
        </authorList>
    </citation>
    <scope>NUCLEOTIDE SEQUENCE [LARGE SCALE GENOMIC DNA]</scope>
    <source>
        <strain evidence="9 10">YIM 102701-2</strain>
    </source>
</reference>
<dbReference type="AlphaFoldDB" id="A0A3P3W8V3"/>